<dbReference type="Proteomes" id="UP000322244">
    <property type="component" value="Unassembled WGS sequence"/>
</dbReference>
<dbReference type="PROSITE" id="PS52004">
    <property type="entry name" value="KS3_2"/>
    <property type="match status" value="1"/>
</dbReference>
<dbReference type="OrthoDB" id="9808669at2"/>
<proteinExistence type="inferred from homology"/>
<dbReference type="InterPro" id="IPR000794">
    <property type="entry name" value="Beta-ketoacyl_synthase"/>
</dbReference>
<dbReference type="Pfam" id="PF00109">
    <property type="entry name" value="ketoacyl-synt"/>
    <property type="match status" value="1"/>
</dbReference>
<evidence type="ECO:0000313" key="6">
    <source>
        <dbReference type="EMBL" id="KAA0024099.1"/>
    </source>
</evidence>
<dbReference type="SUPFAM" id="SSF53901">
    <property type="entry name" value="Thiolase-like"/>
    <property type="match status" value="1"/>
</dbReference>
<dbReference type="RefSeq" id="WP_149429259.1">
    <property type="nucleotide sequence ID" value="NZ_VLNY01000002.1"/>
</dbReference>
<evidence type="ECO:0000256" key="1">
    <source>
        <dbReference type="ARBA" id="ARBA00004796"/>
    </source>
</evidence>
<dbReference type="InterPro" id="IPR016039">
    <property type="entry name" value="Thiolase-like"/>
</dbReference>
<dbReference type="InterPro" id="IPR014031">
    <property type="entry name" value="Ketoacyl_synth_C"/>
</dbReference>
<dbReference type="InterPro" id="IPR014030">
    <property type="entry name" value="Ketoacyl_synth_N"/>
</dbReference>
<dbReference type="GO" id="GO:0006633">
    <property type="term" value="P:fatty acid biosynthetic process"/>
    <property type="evidence" value="ECO:0007669"/>
    <property type="project" value="TreeGrafter"/>
</dbReference>
<dbReference type="Pfam" id="PF02801">
    <property type="entry name" value="Ketoacyl-synt_C"/>
    <property type="match status" value="1"/>
</dbReference>
<dbReference type="InterPro" id="IPR020841">
    <property type="entry name" value="PKS_Beta-ketoAc_synthase_dom"/>
</dbReference>
<gene>
    <name evidence="6" type="ORF">FOY51_05960</name>
</gene>
<keyword evidence="3 4" id="KW-0808">Transferase</keyword>
<evidence type="ECO:0000256" key="4">
    <source>
        <dbReference type="RuleBase" id="RU003694"/>
    </source>
</evidence>
<dbReference type="PANTHER" id="PTHR11712">
    <property type="entry name" value="POLYKETIDE SYNTHASE-RELATED"/>
    <property type="match status" value="1"/>
</dbReference>
<keyword evidence="7" id="KW-1185">Reference proteome</keyword>
<protein>
    <submittedName>
        <fullName evidence="6">3-oxoacyl-ACP synthase</fullName>
    </submittedName>
</protein>
<feature type="domain" description="Ketosynthase family 3 (KS3)" evidence="5">
    <location>
        <begin position="3"/>
        <end position="384"/>
    </location>
</feature>
<evidence type="ECO:0000256" key="3">
    <source>
        <dbReference type="ARBA" id="ARBA00022679"/>
    </source>
</evidence>
<dbReference type="SMART" id="SM00825">
    <property type="entry name" value="PKS_KS"/>
    <property type="match status" value="1"/>
</dbReference>
<sequence>MSPSKVGITGIGAVTGYGWGREHLWDGLSSGKPAAVLTGGYGVGDTDSGWVVRVPEGGDAADGSTRFARAMRWATREAIDDARQRGWRPGRRVGLLHAVVLGDPELWQSFSSEAGAKLSVRDYLGLVPSTPVSMLMREFGFHGPAMNVSAMCTSGSAGMLTAKAWLDADVVDDVVFVTTDLSATPQIVSQFVRLGVAVTDAEPLNACRPFQEGSRGFTFGEAAVAYVLSRRPGGGYTNVLGGAMSHDGFHVTSVDPALTQVRACFEDAVANAGIDFGQVAYLNAHGPGTQQCDGAEAEILDTLLPESAHIYSVKPLAGHCQAAAAAVEIAATALSHDRGVIPAPPIVANAHPRLLDGSTPATHGITLKSSLGMGGHNAVLVLEPAG</sequence>
<organism evidence="6 7">
    <name type="scientific">Antrihabitans cavernicola</name>
    <dbReference type="NCBI Taxonomy" id="2495913"/>
    <lineage>
        <taxon>Bacteria</taxon>
        <taxon>Bacillati</taxon>
        <taxon>Actinomycetota</taxon>
        <taxon>Actinomycetes</taxon>
        <taxon>Mycobacteriales</taxon>
        <taxon>Nocardiaceae</taxon>
        <taxon>Antrihabitans</taxon>
    </lineage>
</organism>
<dbReference type="UniPathway" id="UPA00915"/>
<comment type="similarity">
    <text evidence="2 4">Belongs to the thiolase-like superfamily. Beta-ketoacyl-ACP synthases family.</text>
</comment>
<dbReference type="AlphaFoldDB" id="A0A5A7SF86"/>
<accession>A0A5A7SF86</accession>
<evidence type="ECO:0000256" key="2">
    <source>
        <dbReference type="ARBA" id="ARBA00008467"/>
    </source>
</evidence>
<name>A0A5A7SF86_9NOCA</name>
<dbReference type="PANTHER" id="PTHR11712:SF347">
    <property type="entry name" value="BETA KETOACYL-ACYL CARRIER PROTEIN SYNTHASE"/>
    <property type="match status" value="1"/>
</dbReference>
<reference evidence="6 7" key="1">
    <citation type="submission" date="2019-07" db="EMBL/GenBank/DDBJ databases">
        <title>Rhodococcus cavernicolus sp. nov., isolated from a cave.</title>
        <authorList>
            <person name="Lee S.D."/>
        </authorList>
    </citation>
    <scope>NUCLEOTIDE SEQUENCE [LARGE SCALE GENOMIC DNA]</scope>
    <source>
        <strain evidence="6 7">C1-24</strain>
    </source>
</reference>
<dbReference type="Gene3D" id="3.40.47.10">
    <property type="match status" value="2"/>
</dbReference>
<comment type="caution">
    <text evidence="6">The sequence shown here is derived from an EMBL/GenBank/DDBJ whole genome shotgun (WGS) entry which is preliminary data.</text>
</comment>
<evidence type="ECO:0000313" key="7">
    <source>
        <dbReference type="Proteomes" id="UP000322244"/>
    </source>
</evidence>
<comment type="pathway">
    <text evidence="1">Lipid metabolism; mycolic acid biosynthesis.</text>
</comment>
<dbReference type="GO" id="GO:0004315">
    <property type="term" value="F:3-oxoacyl-[acyl-carrier-protein] synthase activity"/>
    <property type="evidence" value="ECO:0007669"/>
    <property type="project" value="TreeGrafter"/>
</dbReference>
<dbReference type="EMBL" id="VLNY01000002">
    <property type="protein sequence ID" value="KAA0024099.1"/>
    <property type="molecule type" value="Genomic_DNA"/>
</dbReference>
<evidence type="ECO:0000259" key="5">
    <source>
        <dbReference type="PROSITE" id="PS52004"/>
    </source>
</evidence>